<feature type="compositionally biased region" description="Low complexity" evidence="1">
    <location>
        <begin position="58"/>
        <end position="71"/>
    </location>
</feature>
<name>A0AAV7SPL0_PLEWA</name>
<organism evidence="2 3">
    <name type="scientific">Pleurodeles waltl</name>
    <name type="common">Iberian ribbed newt</name>
    <dbReference type="NCBI Taxonomy" id="8319"/>
    <lineage>
        <taxon>Eukaryota</taxon>
        <taxon>Metazoa</taxon>
        <taxon>Chordata</taxon>
        <taxon>Craniata</taxon>
        <taxon>Vertebrata</taxon>
        <taxon>Euteleostomi</taxon>
        <taxon>Amphibia</taxon>
        <taxon>Batrachia</taxon>
        <taxon>Caudata</taxon>
        <taxon>Salamandroidea</taxon>
        <taxon>Salamandridae</taxon>
        <taxon>Pleurodelinae</taxon>
        <taxon>Pleurodeles</taxon>
    </lineage>
</organism>
<comment type="caution">
    <text evidence="2">The sequence shown here is derived from an EMBL/GenBank/DDBJ whole genome shotgun (WGS) entry which is preliminary data.</text>
</comment>
<dbReference type="Proteomes" id="UP001066276">
    <property type="component" value="Chromosome 4_2"/>
</dbReference>
<feature type="region of interest" description="Disordered" evidence="1">
    <location>
        <begin position="1"/>
        <end position="28"/>
    </location>
</feature>
<proteinExistence type="predicted"/>
<dbReference type="AlphaFoldDB" id="A0AAV7SPL0"/>
<accession>A0AAV7SPL0</accession>
<sequence length="84" mass="8606">MELLGPADTGPGTTPNLRDEDTPVAGPRVGCNRSRLVGAFVNLEITLHWAAYQRESSAHAVTGPAGVPGAGEQAGTAIGGRRAR</sequence>
<reference evidence="2" key="1">
    <citation type="journal article" date="2022" name="bioRxiv">
        <title>Sequencing and chromosome-scale assembly of the giantPleurodeles waltlgenome.</title>
        <authorList>
            <person name="Brown T."/>
            <person name="Elewa A."/>
            <person name="Iarovenko S."/>
            <person name="Subramanian E."/>
            <person name="Araus A.J."/>
            <person name="Petzold A."/>
            <person name="Susuki M."/>
            <person name="Suzuki K.-i.T."/>
            <person name="Hayashi T."/>
            <person name="Toyoda A."/>
            <person name="Oliveira C."/>
            <person name="Osipova E."/>
            <person name="Leigh N.D."/>
            <person name="Simon A."/>
            <person name="Yun M.H."/>
        </authorList>
    </citation>
    <scope>NUCLEOTIDE SEQUENCE</scope>
    <source>
        <strain evidence="2">20211129_DDA</strain>
        <tissue evidence="2">Liver</tissue>
    </source>
</reference>
<dbReference type="EMBL" id="JANPWB010000008">
    <property type="protein sequence ID" value="KAJ1166033.1"/>
    <property type="molecule type" value="Genomic_DNA"/>
</dbReference>
<keyword evidence="3" id="KW-1185">Reference proteome</keyword>
<protein>
    <submittedName>
        <fullName evidence="2">Uncharacterized protein</fullName>
    </submittedName>
</protein>
<gene>
    <name evidence="2" type="ORF">NDU88_006443</name>
</gene>
<evidence type="ECO:0000256" key="1">
    <source>
        <dbReference type="SAM" id="MobiDB-lite"/>
    </source>
</evidence>
<feature type="region of interest" description="Disordered" evidence="1">
    <location>
        <begin position="58"/>
        <end position="84"/>
    </location>
</feature>
<evidence type="ECO:0000313" key="2">
    <source>
        <dbReference type="EMBL" id="KAJ1166033.1"/>
    </source>
</evidence>
<evidence type="ECO:0000313" key="3">
    <source>
        <dbReference type="Proteomes" id="UP001066276"/>
    </source>
</evidence>